<feature type="transmembrane region" description="Helical" evidence="1">
    <location>
        <begin position="60"/>
        <end position="77"/>
    </location>
</feature>
<organism evidence="2 3">
    <name type="scientific">Rhodoplanes elegans</name>
    <dbReference type="NCBI Taxonomy" id="29408"/>
    <lineage>
        <taxon>Bacteria</taxon>
        <taxon>Pseudomonadati</taxon>
        <taxon>Pseudomonadota</taxon>
        <taxon>Alphaproteobacteria</taxon>
        <taxon>Hyphomicrobiales</taxon>
        <taxon>Nitrobacteraceae</taxon>
        <taxon>Rhodoplanes</taxon>
    </lineage>
</organism>
<evidence type="ECO:0000256" key="1">
    <source>
        <dbReference type="SAM" id="Phobius"/>
    </source>
</evidence>
<name>A0A327KR29_9BRAD</name>
<evidence type="ECO:0008006" key="4">
    <source>
        <dbReference type="Google" id="ProtNLM"/>
    </source>
</evidence>
<proteinExistence type="predicted"/>
<keyword evidence="3" id="KW-1185">Reference proteome</keyword>
<evidence type="ECO:0000313" key="2">
    <source>
        <dbReference type="EMBL" id="RAI40083.1"/>
    </source>
</evidence>
<dbReference type="InterPro" id="IPR045708">
    <property type="entry name" value="DUF6064"/>
</dbReference>
<feature type="transmembrane region" description="Helical" evidence="1">
    <location>
        <begin position="118"/>
        <end position="138"/>
    </location>
</feature>
<gene>
    <name evidence="2" type="ORF">CH338_07360</name>
</gene>
<feature type="transmembrane region" description="Helical" evidence="1">
    <location>
        <begin position="175"/>
        <end position="192"/>
    </location>
</feature>
<dbReference type="Proteomes" id="UP000248863">
    <property type="component" value="Unassembled WGS sequence"/>
</dbReference>
<dbReference type="Pfam" id="PF19540">
    <property type="entry name" value="DUF6064"/>
    <property type="match status" value="1"/>
</dbReference>
<sequence>MSEWWTYGLSDFLMFSPRVYDRLIAATNAALWPAQIGTTVLGLVAAVLIVAPWRGGARTVLPVLGGLWVVVAWTFLWERYATINWGILYAAPAFALQGILLIVAGLARMVELREPRDAASVAAAALLVAIVLGWPLLAPLDSRGFATAESFGLLPDPTALGTLAILAALRGAPRFVLAIVPIAWALVAAATLYTLGSWTWVLVPGATTLAVALALIRPRAPSSRRW</sequence>
<dbReference type="RefSeq" id="WP_111356483.1">
    <property type="nucleotide sequence ID" value="NZ_NHSK01000238.1"/>
</dbReference>
<dbReference type="EMBL" id="NPEU01000051">
    <property type="protein sequence ID" value="RAI40083.1"/>
    <property type="molecule type" value="Genomic_DNA"/>
</dbReference>
<comment type="caution">
    <text evidence="2">The sequence shown here is derived from an EMBL/GenBank/DDBJ whole genome shotgun (WGS) entry which is preliminary data.</text>
</comment>
<feature type="transmembrane region" description="Helical" evidence="1">
    <location>
        <begin position="30"/>
        <end position="53"/>
    </location>
</feature>
<protein>
    <recommendedName>
        <fullName evidence="4">MFS transporter permease</fullName>
    </recommendedName>
</protein>
<feature type="transmembrane region" description="Helical" evidence="1">
    <location>
        <begin position="198"/>
        <end position="216"/>
    </location>
</feature>
<keyword evidence="1" id="KW-1133">Transmembrane helix</keyword>
<feature type="transmembrane region" description="Helical" evidence="1">
    <location>
        <begin position="150"/>
        <end position="168"/>
    </location>
</feature>
<evidence type="ECO:0000313" key="3">
    <source>
        <dbReference type="Proteomes" id="UP000248863"/>
    </source>
</evidence>
<feature type="transmembrane region" description="Helical" evidence="1">
    <location>
        <begin position="83"/>
        <end position="106"/>
    </location>
</feature>
<dbReference type="OrthoDB" id="581693at2"/>
<keyword evidence="1" id="KW-0812">Transmembrane</keyword>
<keyword evidence="1" id="KW-0472">Membrane</keyword>
<dbReference type="AlphaFoldDB" id="A0A327KR29"/>
<accession>A0A327KR29</accession>
<reference evidence="2 3" key="1">
    <citation type="submission" date="2017-07" db="EMBL/GenBank/DDBJ databases">
        <title>Draft Genome Sequences of Select Purple Nonsulfur Bacteria.</title>
        <authorList>
            <person name="Lasarre B."/>
            <person name="Mckinlay J.B."/>
        </authorList>
    </citation>
    <scope>NUCLEOTIDE SEQUENCE [LARGE SCALE GENOMIC DNA]</scope>
    <source>
        <strain evidence="2 3">DSM 11907</strain>
    </source>
</reference>